<evidence type="ECO:0000313" key="4">
    <source>
        <dbReference type="EMBL" id="HGN90038.1"/>
    </source>
</evidence>
<dbReference type="GO" id="GO:0006633">
    <property type="term" value="P:fatty acid biosynthetic process"/>
    <property type="evidence" value="ECO:0007669"/>
    <property type="project" value="TreeGrafter"/>
</dbReference>
<dbReference type="PRINTS" id="PR00081">
    <property type="entry name" value="GDHRDH"/>
</dbReference>
<organism evidence="4">
    <name type="scientific">Caldiarchaeum subterraneum</name>
    <dbReference type="NCBI Taxonomy" id="311458"/>
    <lineage>
        <taxon>Archaea</taxon>
        <taxon>Nitrososphaerota</taxon>
        <taxon>Candidatus Caldarchaeales</taxon>
        <taxon>Candidatus Caldarchaeaceae</taxon>
        <taxon>Candidatus Caldarchaeum</taxon>
    </lineage>
</organism>
<reference evidence="4" key="1">
    <citation type="journal article" date="2020" name="mSystems">
        <title>Genome- and Community-Level Interaction Insights into Carbon Utilization and Element Cycling Functions of Hydrothermarchaeota in Hydrothermal Sediment.</title>
        <authorList>
            <person name="Zhou Z."/>
            <person name="Liu Y."/>
            <person name="Xu W."/>
            <person name="Pan J."/>
            <person name="Luo Z.H."/>
            <person name="Li M."/>
        </authorList>
    </citation>
    <scope>NUCLEOTIDE SEQUENCE [LARGE SCALE GENOMIC DNA]</scope>
    <source>
        <strain evidence="5">SpSt-1073</strain>
        <strain evidence="4">SpSt-613</strain>
        <strain evidence="3">SpSt-669</strain>
    </source>
</reference>
<dbReference type="PANTHER" id="PTHR42760:SF83">
    <property type="entry name" value="(3R)-3-HYDROXYACYL-COA DEHYDROGENASE"/>
    <property type="match status" value="1"/>
</dbReference>
<dbReference type="GO" id="GO:0048038">
    <property type="term" value="F:quinone binding"/>
    <property type="evidence" value="ECO:0007669"/>
    <property type="project" value="TreeGrafter"/>
</dbReference>
<dbReference type="SUPFAM" id="SSF51735">
    <property type="entry name" value="NAD(P)-binding Rossmann-fold domains"/>
    <property type="match status" value="1"/>
</dbReference>
<evidence type="ECO:0000256" key="1">
    <source>
        <dbReference type="ARBA" id="ARBA00006484"/>
    </source>
</evidence>
<evidence type="ECO:0000256" key="2">
    <source>
        <dbReference type="ARBA" id="ARBA00023002"/>
    </source>
</evidence>
<accession>A0A7C4E0R6</accession>
<dbReference type="InterPro" id="IPR002347">
    <property type="entry name" value="SDR_fam"/>
</dbReference>
<dbReference type="EMBL" id="DTCM01000106">
    <property type="protein sequence ID" value="HGL41692.1"/>
    <property type="molecule type" value="Genomic_DNA"/>
</dbReference>
<keyword evidence="2" id="KW-0560">Oxidoreductase</keyword>
<dbReference type="AlphaFoldDB" id="A0A7C4E0R6"/>
<gene>
    <name evidence="5" type="ORF">ENM30_02620</name>
    <name evidence="4" type="ORF">ENT82_02785</name>
    <name evidence="3" type="ORF">ENU43_08540</name>
</gene>
<dbReference type="PANTHER" id="PTHR42760">
    <property type="entry name" value="SHORT-CHAIN DEHYDROGENASES/REDUCTASES FAMILY MEMBER"/>
    <property type="match status" value="1"/>
</dbReference>
<dbReference type="Pfam" id="PF13561">
    <property type="entry name" value="adh_short_C2"/>
    <property type="match status" value="1"/>
</dbReference>
<dbReference type="FunFam" id="3.40.50.720:FF:000084">
    <property type="entry name" value="Short-chain dehydrogenase reductase"/>
    <property type="match status" value="1"/>
</dbReference>
<proteinExistence type="inferred from homology"/>
<dbReference type="PRINTS" id="PR00080">
    <property type="entry name" value="SDRFAMILY"/>
</dbReference>
<comment type="similarity">
    <text evidence="1">Belongs to the short-chain dehydrogenases/reductases (SDR) family.</text>
</comment>
<evidence type="ECO:0000313" key="5">
    <source>
        <dbReference type="EMBL" id="HHN52188.1"/>
    </source>
</evidence>
<dbReference type="EMBL" id="DRXG01000054">
    <property type="protein sequence ID" value="HHN52188.1"/>
    <property type="molecule type" value="Genomic_DNA"/>
</dbReference>
<dbReference type="Gene3D" id="3.40.50.720">
    <property type="entry name" value="NAD(P)-binding Rossmann-like Domain"/>
    <property type="match status" value="1"/>
</dbReference>
<dbReference type="InterPro" id="IPR036291">
    <property type="entry name" value="NAD(P)-bd_dom_sf"/>
</dbReference>
<protein>
    <submittedName>
        <fullName evidence="4">SDR family oxidoreductase</fullName>
    </submittedName>
</protein>
<dbReference type="GO" id="GO:0016616">
    <property type="term" value="F:oxidoreductase activity, acting on the CH-OH group of donors, NAD or NADP as acceptor"/>
    <property type="evidence" value="ECO:0007669"/>
    <property type="project" value="TreeGrafter"/>
</dbReference>
<sequence>MSSTPLTELISLKGRKALVTGAASGIGSSVSERFAEAGASLVLVDINESSLTSVASAIRDRYGVEVEAKKVDMSKKREIDELWSGLKERAPDIMVNNAGIYEFRDFLEVDEDFLERTLNVNLKSVFYMCQHMVRTRGDRGGVIVNVSSIEAVIHLVKGLTHYGVSKIGLVALTRALAREYGGKGFRVNAVMPGGIHTPGTDKVRNEALKRLQLGFFITGVNFISRIPLKRLGEPDEVARVILFLASDLSSYVNGSVLVVDGGYLTD</sequence>
<name>A0A7C4E0R6_CALS0</name>
<dbReference type="EMBL" id="DTAD01000026">
    <property type="protein sequence ID" value="HGN90038.1"/>
    <property type="molecule type" value="Genomic_DNA"/>
</dbReference>
<dbReference type="PROSITE" id="PS00061">
    <property type="entry name" value="ADH_SHORT"/>
    <property type="match status" value="1"/>
</dbReference>
<evidence type="ECO:0000313" key="3">
    <source>
        <dbReference type="EMBL" id="HGL41692.1"/>
    </source>
</evidence>
<comment type="caution">
    <text evidence="4">The sequence shown here is derived from an EMBL/GenBank/DDBJ whole genome shotgun (WGS) entry which is preliminary data.</text>
</comment>
<dbReference type="InterPro" id="IPR020904">
    <property type="entry name" value="Sc_DH/Rdtase_CS"/>
</dbReference>